<evidence type="ECO:0000313" key="1">
    <source>
        <dbReference type="EMBL" id="SBQ76806.1"/>
    </source>
</evidence>
<dbReference type="EMBL" id="HAEC01008668">
    <property type="protein sequence ID" value="SBQ76806.1"/>
    <property type="molecule type" value="Transcribed_RNA"/>
</dbReference>
<reference evidence="1" key="2">
    <citation type="submission" date="2016-06" db="EMBL/GenBank/DDBJ databases">
        <title>The genome of a short-lived fish provides insights into sex chromosome evolution and the genetic control of aging.</title>
        <authorList>
            <person name="Reichwald K."/>
            <person name="Felder M."/>
            <person name="Petzold A."/>
            <person name="Koch P."/>
            <person name="Groth M."/>
            <person name="Platzer M."/>
        </authorList>
    </citation>
    <scope>NUCLEOTIDE SEQUENCE</scope>
    <source>
        <tissue evidence="1">Brain</tissue>
    </source>
</reference>
<dbReference type="AlphaFoldDB" id="A0A1A8GY73"/>
<dbReference type="Pfam" id="PF15087">
    <property type="entry name" value="DUF4551"/>
    <property type="match status" value="1"/>
</dbReference>
<reference evidence="1" key="1">
    <citation type="submission" date="2016-05" db="EMBL/GenBank/DDBJ databases">
        <authorList>
            <person name="Lavstsen T."/>
            <person name="Jespersen J.S."/>
        </authorList>
    </citation>
    <scope>NUCLEOTIDE SEQUENCE</scope>
    <source>
        <tissue evidence="1">Brain</tissue>
    </source>
</reference>
<proteinExistence type="predicted"/>
<dbReference type="InterPro" id="IPR027878">
    <property type="entry name" value="DUF4551"/>
</dbReference>
<name>A0A1A8GY73_9TELE</name>
<sequence length="82" mass="9377">YIAVMLQVARRFGSILAHLLRRDGPSSKEEEEAELHLYAVSQTSRLYVHLQSSWSSFIIVSHDEYLDASCSLLFELLLLGHE</sequence>
<accession>A0A1A8GY73</accession>
<feature type="non-terminal residue" evidence="1">
    <location>
        <position position="1"/>
    </location>
</feature>
<feature type="non-terminal residue" evidence="1">
    <location>
        <position position="82"/>
    </location>
</feature>
<protein>
    <submittedName>
        <fullName evidence="1">Chromosome 12 open reading frame 56</fullName>
    </submittedName>
</protein>
<gene>
    <name evidence="1" type="primary">C4H12ORF56</name>
</gene>
<dbReference type="PANTHER" id="PTHR35354">
    <property type="entry name" value="RGD1561648"/>
    <property type="match status" value="1"/>
</dbReference>
<organism evidence="1">
    <name type="scientific">Nothobranchius korthausae</name>
    <dbReference type="NCBI Taxonomy" id="1143690"/>
    <lineage>
        <taxon>Eukaryota</taxon>
        <taxon>Metazoa</taxon>
        <taxon>Chordata</taxon>
        <taxon>Craniata</taxon>
        <taxon>Vertebrata</taxon>
        <taxon>Euteleostomi</taxon>
        <taxon>Actinopterygii</taxon>
        <taxon>Neopterygii</taxon>
        <taxon>Teleostei</taxon>
        <taxon>Neoteleostei</taxon>
        <taxon>Acanthomorphata</taxon>
        <taxon>Ovalentaria</taxon>
        <taxon>Atherinomorphae</taxon>
        <taxon>Cyprinodontiformes</taxon>
        <taxon>Nothobranchiidae</taxon>
        <taxon>Nothobranchius</taxon>
    </lineage>
</organism>
<dbReference type="PANTHER" id="PTHR35354:SF1">
    <property type="entry name" value="RGD1561648"/>
    <property type="match status" value="1"/>
</dbReference>